<sequence>MKIGDRQALDAEREFMRDQFDAVWQASETIGRKEERAIRCAISLDAPRIHHRSPNWTITPYGRFCGPHNAVIYA</sequence>
<organism evidence="1 2">
    <name type="scientific">Brucella anthropi</name>
    <name type="common">Ochrobactrum anthropi</name>
    <dbReference type="NCBI Taxonomy" id="529"/>
    <lineage>
        <taxon>Bacteria</taxon>
        <taxon>Pseudomonadati</taxon>
        <taxon>Pseudomonadota</taxon>
        <taxon>Alphaproteobacteria</taxon>
        <taxon>Hyphomicrobiales</taxon>
        <taxon>Brucellaceae</taxon>
        <taxon>Brucella/Ochrobactrum group</taxon>
        <taxon>Brucella</taxon>
    </lineage>
</organism>
<reference evidence="1" key="2">
    <citation type="submission" date="2020-10" db="EMBL/GenBank/DDBJ databases">
        <title>Enrichment of novel Verrucomicrobia, Bacteroidetes and Krumholzibacteria in an oxygen-limited, methane- and iron-fed bioreactor inoculated with Bothnian Sea sediments.</title>
        <authorList>
            <person name="Martins P.D."/>
            <person name="de Jong A."/>
            <person name="Lenstra W.K."/>
            <person name="van Helmond N.A.G.M."/>
            <person name="Slomp C.P."/>
            <person name="Jetten M.S.M."/>
            <person name="Welte C.U."/>
            <person name="Rasigraf O."/>
        </authorList>
    </citation>
    <scope>NUCLEOTIDE SEQUENCE</scope>
    <source>
        <strain evidence="1">MAG47</strain>
    </source>
</reference>
<evidence type="ECO:0000313" key="2">
    <source>
        <dbReference type="Proteomes" id="UP000642265"/>
    </source>
</evidence>
<dbReference type="AlphaFoldDB" id="A0A8I0N6Z6"/>
<dbReference type="Proteomes" id="UP000642265">
    <property type="component" value="Unassembled WGS sequence"/>
</dbReference>
<comment type="caution">
    <text evidence="1">The sequence shown here is derived from an EMBL/GenBank/DDBJ whole genome shotgun (WGS) entry which is preliminary data.</text>
</comment>
<protein>
    <submittedName>
        <fullName evidence="1">Uncharacterized protein</fullName>
    </submittedName>
</protein>
<dbReference type="EMBL" id="JACZKO010000038">
    <property type="protein sequence ID" value="MBE0561835.1"/>
    <property type="molecule type" value="Genomic_DNA"/>
</dbReference>
<gene>
    <name evidence="1" type="ORF">IH622_13615</name>
</gene>
<evidence type="ECO:0000313" key="1">
    <source>
        <dbReference type="EMBL" id="MBE0561835.1"/>
    </source>
</evidence>
<accession>A0A8I0N6Z6</accession>
<proteinExistence type="predicted"/>
<name>A0A8I0N6Z6_BRUAN</name>
<reference evidence="1" key="1">
    <citation type="submission" date="2020-09" db="EMBL/GenBank/DDBJ databases">
        <authorList>
            <person name="Dalcin Martins P."/>
        </authorList>
    </citation>
    <scope>NUCLEOTIDE SEQUENCE</scope>
    <source>
        <strain evidence="1">MAG47</strain>
    </source>
</reference>